<keyword evidence="3" id="KW-1185">Reference proteome</keyword>
<dbReference type="InterPro" id="IPR007138">
    <property type="entry name" value="ABM_dom"/>
</dbReference>
<dbReference type="Pfam" id="PF03992">
    <property type="entry name" value="ABM"/>
    <property type="match status" value="1"/>
</dbReference>
<evidence type="ECO:0000313" key="3">
    <source>
        <dbReference type="Proteomes" id="UP000214646"/>
    </source>
</evidence>
<evidence type="ECO:0000259" key="1">
    <source>
        <dbReference type="PROSITE" id="PS51725"/>
    </source>
</evidence>
<keyword evidence="2" id="KW-0503">Monooxygenase</keyword>
<reference evidence="3" key="1">
    <citation type="submission" date="2017-06" db="EMBL/GenBank/DDBJ databases">
        <title>Genome analysis of Fimbriiglobus ruber SP5, the first member of the order Planctomycetales with confirmed chitinolytic capability.</title>
        <authorList>
            <person name="Ravin N.V."/>
            <person name="Rakitin A.L."/>
            <person name="Ivanova A.A."/>
            <person name="Beletsky A.V."/>
            <person name="Kulichevskaya I.S."/>
            <person name="Mardanov A.V."/>
            <person name="Dedysh S.N."/>
        </authorList>
    </citation>
    <scope>NUCLEOTIDE SEQUENCE [LARGE SCALE GENOMIC DNA]</scope>
    <source>
        <strain evidence="3">SP5</strain>
    </source>
</reference>
<evidence type="ECO:0000313" key="2">
    <source>
        <dbReference type="EMBL" id="OWK45517.1"/>
    </source>
</evidence>
<dbReference type="SUPFAM" id="SSF54909">
    <property type="entry name" value="Dimeric alpha+beta barrel"/>
    <property type="match status" value="1"/>
</dbReference>
<dbReference type="EMBL" id="NIDE01000002">
    <property type="protein sequence ID" value="OWK45517.1"/>
    <property type="molecule type" value="Genomic_DNA"/>
</dbReference>
<dbReference type="PROSITE" id="PS51725">
    <property type="entry name" value="ABM"/>
    <property type="match status" value="1"/>
</dbReference>
<sequence length="145" mass="16301">MFVSGITATAEDGSIVGQGDPDAKATQALKNIEVDRHLDSHACHAEVIRYKIAEGWEPAFEDAYRQAQTYLAKLPHCLGYELTRCLKESNRYVLLIRWESVDGHMKGFRGSPAFQPFVALIAPFFKQIEEMEHYEPTGIELTKAA</sequence>
<dbReference type="InterPro" id="IPR011008">
    <property type="entry name" value="Dimeric_a/b-barrel"/>
</dbReference>
<keyword evidence="2" id="KW-0560">Oxidoreductase</keyword>
<gene>
    <name evidence="2" type="ORF">FRUB_01848</name>
</gene>
<name>A0A225EAU0_9BACT</name>
<organism evidence="2 3">
    <name type="scientific">Fimbriiglobus ruber</name>
    <dbReference type="NCBI Taxonomy" id="1908690"/>
    <lineage>
        <taxon>Bacteria</taxon>
        <taxon>Pseudomonadati</taxon>
        <taxon>Planctomycetota</taxon>
        <taxon>Planctomycetia</taxon>
        <taxon>Gemmatales</taxon>
        <taxon>Gemmataceae</taxon>
        <taxon>Fimbriiglobus</taxon>
    </lineage>
</organism>
<dbReference type="GO" id="GO:0004497">
    <property type="term" value="F:monooxygenase activity"/>
    <property type="evidence" value="ECO:0007669"/>
    <property type="project" value="UniProtKB-KW"/>
</dbReference>
<dbReference type="Proteomes" id="UP000214646">
    <property type="component" value="Unassembled WGS sequence"/>
</dbReference>
<feature type="domain" description="ABM" evidence="1">
    <location>
        <begin position="44"/>
        <end position="134"/>
    </location>
</feature>
<accession>A0A225EAU0</accession>
<comment type="caution">
    <text evidence="2">The sequence shown here is derived from an EMBL/GenBank/DDBJ whole genome shotgun (WGS) entry which is preliminary data.</text>
</comment>
<dbReference type="AlphaFoldDB" id="A0A225EAU0"/>
<protein>
    <submittedName>
        <fullName evidence="2">Antibiotic biosynthesis monooxygenase</fullName>
    </submittedName>
</protein>
<dbReference type="Gene3D" id="3.30.70.100">
    <property type="match status" value="1"/>
</dbReference>
<proteinExistence type="predicted"/>